<dbReference type="AlphaFoldDB" id="A1S0C4"/>
<dbReference type="Pfam" id="PF16257">
    <property type="entry name" value="UxaE"/>
    <property type="match status" value="1"/>
</dbReference>
<dbReference type="InterPro" id="IPR032586">
    <property type="entry name" value="UxaE"/>
</dbReference>
<dbReference type="eggNOG" id="arCOG09389">
    <property type="taxonomic scope" value="Archaea"/>
</dbReference>
<dbReference type="GO" id="GO:0016853">
    <property type="term" value="F:isomerase activity"/>
    <property type="evidence" value="ECO:0007669"/>
    <property type="project" value="InterPro"/>
</dbReference>
<accession>A1S0C4</accession>
<keyword evidence="2" id="KW-1185">Reference proteome</keyword>
<name>A1S0C4_THEPD</name>
<dbReference type="EnsemblBacteria" id="ABL78904">
    <property type="protein sequence ID" value="ABL78904"/>
    <property type="gene ID" value="Tpen_1507"/>
</dbReference>
<gene>
    <name evidence="1" type="ordered locus">Tpen_1507</name>
</gene>
<dbReference type="STRING" id="368408.Tpen_1507"/>
<dbReference type="Proteomes" id="UP000000641">
    <property type="component" value="Chromosome"/>
</dbReference>
<organism evidence="1 2">
    <name type="scientific">Thermofilum pendens (strain DSM 2475 / Hrk 5)</name>
    <dbReference type="NCBI Taxonomy" id="368408"/>
    <lineage>
        <taxon>Archaea</taxon>
        <taxon>Thermoproteota</taxon>
        <taxon>Thermoprotei</taxon>
        <taxon>Thermofilales</taxon>
        <taxon>Thermofilaceae</taxon>
        <taxon>Thermofilum</taxon>
    </lineage>
</organism>
<proteinExistence type="predicted"/>
<evidence type="ECO:0000313" key="2">
    <source>
        <dbReference type="Proteomes" id="UP000000641"/>
    </source>
</evidence>
<reference evidence="2" key="1">
    <citation type="journal article" date="2008" name="J. Bacteriol.">
        <title>Genome sequence of Thermofilum pendens reveals an exceptional loss of biosynthetic pathways without genome reduction.</title>
        <authorList>
            <person name="Anderson I."/>
            <person name="Rodriguez J."/>
            <person name="Susanti D."/>
            <person name="Porat I."/>
            <person name="Reich C."/>
            <person name="Ulrich L.E."/>
            <person name="Elkins J.G."/>
            <person name="Mavromatis K."/>
            <person name="Lykidis A."/>
            <person name="Kim E."/>
            <person name="Thompson L.S."/>
            <person name="Nolan M."/>
            <person name="Land M."/>
            <person name="Copeland A."/>
            <person name="Lapidus A."/>
            <person name="Lucas S."/>
            <person name="Detter C."/>
            <person name="Zhulin I.B."/>
            <person name="Olsen G.J."/>
            <person name="Whitman W."/>
            <person name="Mukhopadhyay B."/>
            <person name="Bristow J."/>
            <person name="Kyrpides N."/>
        </authorList>
    </citation>
    <scope>NUCLEOTIDE SEQUENCE [LARGE SCALE GENOMIC DNA]</scope>
    <source>
        <strain evidence="2">DSM 2475 / Hrk 5</strain>
    </source>
</reference>
<dbReference type="HOGENOM" id="CLU_568186_0_0_2"/>
<dbReference type="EMBL" id="CP000505">
    <property type="protein sequence ID" value="ABL78904.1"/>
    <property type="molecule type" value="Genomic_DNA"/>
</dbReference>
<protein>
    <submittedName>
        <fullName evidence="1">Uncharacterized protein</fullName>
    </submittedName>
</protein>
<sequence length="480" mass="54367">MLHVYLGKIPRPGFGIRIPEVVAPPLLSAFKSLGMTGSLMLSFNRETAPAEYIESSDPRLFYFGHTGTSIGGFIRSVKEYSKALSVPVEVEADHVSILGSVERALKKIAGVPVEEPLSEEEVSWSIGYVERELREAAEAGGVDFVTIDTCELIDYSYDKVGAEEVAAAYEEVFDGDERRALEERYEGVHYFLGGDRVVAVRLSREDVARLAVKYRRSLDYAERIYRAAREAMGVELGFEVAFDETPGVSEAREVFFYLSELLRRGLRVDFIAPNVGFRKREDYSGDLHALYERLRNLHAVVSSMNAYLSIHSGSGSHPYSDKGFGVWGVVGRATGGAVKYKMSGVLVQLLLEVMASYPPGSETRRLYEEIYSEVVEHLRWVVKAKASLYSPELETLLKRYEAAQDRFDPRADVFRHYFYVFQALRDEGGARRLRERLVEHYRENPGLRERYEKELRGLVERLASQLGYAGNAYRYRVVYA</sequence>
<evidence type="ECO:0000313" key="1">
    <source>
        <dbReference type="EMBL" id="ABL78904.1"/>
    </source>
</evidence>
<dbReference type="KEGG" id="tpe:Tpen_1507"/>